<dbReference type="GO" id="GO:0005739">
    <property type="term" value="C:mitochondrion"/>
    <property type="evidence" value="ECO:0007669"/>
    <property type="project" value="TreeGrafter"/>
</dbReference>
<organism evidence="6">
    <name type="scientific">Octactis speculum</name>
    <dbReference type="NCBI Taxonomy" id="3111310"/>
    <lineage>
        <taxon>Eukaryota</taxon>
        <taxon>Sar</taxon>
        <taxon>Stramenopiles</taxon>
        <taxon>Ochrophyta</taxon>
        <taxon>Dictyochophyceae</taxon>
        <taxon>Dictyochales</taxon>
        <taxon>Dictyochaceae</taxon>
        <taxon>Octactis</taxon>
    </lineage>
</organism>
<dbReference type="InterPro" id="IPR036188">
    <property type="entry name" value="FAD/NAD-bd_sf"/>
</dbReference>
<dbReference type="GO" id="GO:0012501">
    <property type="term" value="P:programmed cell death"/>
    <property type="evidence" value="ECO:0007669"/>
    <property type="project" value="TreeGrafter"/>
</dbReference>
<dbReference type="PRINTS" id="PR00411">
    <property type="entry name" value="PNDRDTASEI"/>
</dbReference>
<gene>
    <name evidence="6" type="ORF">DSPE1174_LOCUS19427</name>
</gene>
<dbReference type="SMART" id="SM01353">
    <property type="entry name" value="AIF_C"/>
    <property type="match status" value="1"/>
</dbReference>
<evidence type="ECO:0000256" key="4">
    <source>
        <dbReference type="ARBA" id="ARBA00023002"/>
    </source>
</evidence>
<evidence type="ECO:0000259" key="5">
    <source>
        <dbReference type="Pfam" id="PF07992"/>
    </source>
</evidence>
<feature type="domain" description="FAD/NAD(P)-binding" evidence="5">
    <location>
        <begin position="43"/>
        <end position="380"/>
    </location>
</feature>
<evidence type="ECO:0000256" key="1">
    <source>
        <dbReference type="ARBA" id="ARBA00006442"/>
    </source>
</evidence>
<keyword evidence="3" id="KW-0274">FAD</keyword>
<dbReference type="PANTHER" id="PTHR43557">
    <property type="entry name" value="APOPTOSIS-INDUCING FACTOR 1"/>
    <property type="match status" value="1"/>
</dbReference>
<dbReference type="GO" id="GO:0071949">
    <property type="term" value="F:FAD binding"/>
    <property type="evidence" value="ECO:0007669"/>
    <property type="project" value="TreeGrafter"/>
</dbReference>
<dbReference type="EMBL" id="HBGS01037441">
    <property type="protein sequence ID" value="CAD9444787.1"/>
    <property type="molecule type" value="Transcribed_RNA"/>
</dbReference>
<reference evidence="6" key="1">
    <citation type="submission" date="2021-01" db="EMBL/GenBank/DDBJ databases">
        <authorList>
            <person name="Corre E."/>
            <person name="Pelletier E."/>
            <person name="Niang G."/>
            <person name="Scheremetjew M."/>
            <person name="Finn R."/>
            <person name="Kale V."/>
            <person name="Holt S."/>
            <person name="Cochrane G."/>
            <person name="Meng A."/>
            <person name="Brown T."/>
            <person name="Cohen L."/>
        </authorList>
    </citation>
    <scope>NUCLEOTIDE SEQUENCE</scope>
    <source>
        <strain evidence="6">CCMP1381</strain>
    </source>
</reference>
<dbReference type="PANTHER" id="PTHR43557:SF4">
    <property type="entry name" value="APOPTOSIS-INDUCING FACTOR 1, MITOCHONDRIAL"/>
    <property type="match status" value="1"/>
</dbReference>
<evidence type="ECO:0000256" key="3">
    <source>
        <dbReference type="ARBA" id="ARBA00022827"/>
    </source>
</evidence>
<dbReference type="SUPFAM" id="SSF51905">
    <property type="entry name" value="FAD/NAD(P)-binding domain"/>
    <property type="match status" value="2"/>
</dbReference>
<dbReference type="Gene3D" id="3.30.390.30">
    <property type="match status" value="1"/>
</dbReference>
<protein>
    <recommendedName>
        <fullName evidence="5">FAD/NAD(P)-binding domain-containing protein</fullName>
    </recommendedName>
</protein>
<keyword evidence="2" id="KW-0285">Flavoprotein</keyword>
<accession>A0A7S2GEZ9</accession>
<proteinExistence type="inferred from homology"/>
<evidence type="ECO:0000313" key="6">
    <source>
        <dbReference type="EMBL" id="CAD9444787.1"/>
    </source>
</evidence>
<dbReference type="InterPro" id="IPR016156">
    <property type="entry name" value="FAD/NAD-linked_Rdtase_dimer_sf"/>
</dbReference>
<dbReference type="InterPro" id="IPR023753">
    <property type="entry name" value="FAD/NAD-binding_dom"/>
</dbReference>
<keyword evidence="4" id="KW-0560">Oxidoreductase</keyword>
<evidence type="ECO:0000256" key="2">
    <source>
        <dbReference type="ARBA" id="ARBA00022630"/>
    </source>
</evidence>
<dbReference type="SUPFAM" id="SSF55424">
    <property type="entry name" value="FAD/NAD-linked reductases, dimerisation (C-terminal) domain"/>
    <property type="match status" value="1"/>
</dbReference>
<dbReference type="Pfam" id="PF07992">
    <property type="entry name" value="Pyr_redox_2"/>
    <property type="match status" value="1"/>
</dbReference>
<dbReference type="GO" id="GO:0016174">
    <property type="term" value="F:NAD(P)H oxidase H2O2-forming activity"/>
    <property type="evidence" value="ECO:0007669"/>
    <property type="project" value="TreeGrafter"/>
</dbReference>
<comment type="similarity">
    <text evidence="1">Belongs to the FAD-dependent oxidoreductase family.</text>
</comment>
<dbReference type="Gene3D" id="3.50.50.60">
    <property type="entry name" value="FAD/NAD(P)-binding domain"/>
    <property type="match status" value="2"/>
</dbReference>
<dbReference type="InterPro" id="IPR050446">
    <property type="entry name" value="FAD-oxidoreductase/Apoptosis"/>
</dbReference>
<dbReference type="AlphaFoldDB" id="A0A7S2GEZ9"/>
<dbReference type="GO" id="GO:0033108">
    <property type="term" value="P:mitochondrial respiratory chain complex assembly"/>
    <property type="evidence" value="ECO:0007669"/>
    <property type="project" value="TreeGrafter"/>
</dbReference>
<name>A0A7S2GEZ9_9STRA</name>
<sequence>MVASFASGGIFAACDDVAQGESDPRMNIGRRCTRLHSSSNSRYDYVIIGTSTSAHAAVEAILMRKPEAEVLIVSEEEKSGSQFADVYHANVTSADLMSSYNEWRRHIITRLHTDSSKNISAMIGENNIIVDACKSKLILQNNSEVHFSKCLIATAGVKRQFYNLDSAKIGNACMADRLNTLNDMSDFEQLESIRDIIGCGHVVVVGGGMLGTEVSSALASRGMRVSQVYAERVPLQRQLPYYLALEVQARLLKIGVRPMPERLVTAFDPVVDDPDDGASSIVEGEDAESGLMRLTVVGMERANLRCDYAVLASTHIDASVDPIDPQASGLEIDPKNGGIMVNAQLEALQNVFVAGSAASFYDTALGRRRVDRFDHAVNSGLAAGHNMTKEFANHDESLNMLYTHQPMFRNYMPAIDVICEAVGEIDSTLFRTVGVWQTTHGGQDEVLTENENSCLNRGIVYYLDDEDKIMGILLWNASDLLERSRETLRRQQKKRNVATSAQAFKRMIPLAPESWLTVHETRPTYVSLK</sequence>